<name>A0AAV4PGD9_9ARAC</name>
<proteinExistence type="predicted"/>
<accession>A0AAV4PGD9</accession>
<dbReference type="Proteomes" id="UP001054837">
    <property type="component" value="Unassembled WGS sequence"/>
</dbReference>
<keyword evidence="2" id="KW-1185">Reference proteome</keyword>
<gene>
    <name evidence="1" type="ORF">CDAR_485441</name>
</gene>
<dbReference type="EMBL" id="BPLQ01002577">
    <property type="protein sequence ID" value="GIX94197.1"/>
    <property type="molecule type" value="Genomic_DNA"/>
</dbReference>
<sequence length="120" mass="13713">MINFTKQAFHQESDKSKIFQWTFLDTNVPTDFFPETCRSTQAKKDLFVYPHLWINCQPYPTDSIGCQATVNKRPTWPVGGWLPEGLAIKKPSLIAVQDSQEKKAFAPGAVFRHVRDRDGV</sequence>
<dbReference type="AlphaFoldDB" id="A0AAV4PGD9"/>
<protein>
    <submittedName>
        <fullName evidence="1">Uncharacterized protein</fullName>
    </submittedName>
</protein>
<comment type="caution">
    <text evidence="1">The sequence shown here is derived from an EMBL/GenBank/DDBJ whole genome shotgun (WGS) entry which is preliminary data.</text>
</comment>
<evidence type="ECO:0000313" key="2">
    <source>
        <dbReference type="Proteomes" id="UP001054837"/>
    </source>
</evidence>
<organism evidence="1 2">
    <name type="scientific">Caerostris darwini</name>
    <dbReference type="NCBI Taxonomy" id="1538125"/>
    <lineage>
        <taxon>Eukaryota</taxon>
        <taxon>Metazoa</taxon>
        <taxon>Ecdysozoa</taxon>
        <taxon>Arthropoda</taxon>
        <taxon>Chelicerata</taxon>
        <taxon>Arachnida</taxon>
        <taxon>Araneae</taxon>
        <taxon>Araneomorphae</taxon>
        <taxon>Entelegynae</taxon>
        <taxon>Araneoidea</taxon>
        <taxon>Araneidae</taxon>
        <taxon>Caerostris</taxon>
    </lineage>
</organism>
<evidence type="ECO:0000313" key="1">
    <source>
        <dbReference type="EMBL" id="GIX94197.1"/>
    </source>
</evidence>
<reference evidence="1 2" key="1">
    <citation type="submission" date="2021-06" db="EMBL/GenBank/DDBJ databases">
        <title>Caerostris darwini draft genome.</title>
        <authorList>
            <person name="Kono N."/>
            <person name="Arakawa K."/>
        </authorList>
    </citation>
    <scope>NUCLEOTIDE SEQUENCE [LARGE SCALE GENOMIC DNA]</scope>
</reference>